<dbReference type="InterPro" id="IPR013108">
    <property type="entry name" value="Amidohydro_3"/>
</dbReference>
<dbReference type="CDD" id="cd01293">
    <property type="entry name" value="Bact_CD"/>
    <property type="match status" value="1"/>
</dbReference>
<proteinExistence type="predicted"/>
<dbReference type="PANTHER" id="PTHR32027">
    <property type="entry name" value="CYTOSINE DEAMINASE"/>
    <property type="match status" value="1"/>
</dbReference>
<accession>A0A7T3EWT3</accession>
<gene>
    <name evidence="2" type="primary">codA</name>
    <name evidence="2" type="ORF">I6G29_12345</name>
</gene>
<dbReference type="InterPro" id="IPR011059">
    <property type="entry name" value="Metal-dep_hydrolase_composite"/>
</dbReference>
<reference evidence="2 3" key="1">
    <citation type="submission" date="2020-12" db="EMBL/GenBank/DDBJ databases">
        <title>FDA dAtabase for Regulatory Grade micrObial Sequences (FDA-ARGOS): Supporting development and validation of Infectious Disease Dx tests.</title>
        <authorList>
            <person name="Sproer C."/>
            <person name="Gronow S."/>
            <person name="Severitt S."/>
            <person name="Schroder I."/>
            <person name="Tallon L."/>
            <person name="Sadzewicz L."/>
            <person name="Zhao X."/>
            <person name="Boylan J."/>
            <person name="Ott S."/>
            <person name="Bowen H."/>
            <person name="Vavikolanu K."/>
            <person name="Mehta A."/>
            <person name="Aluvathingal J."/>
            <person name="Nadendla S."/>
            <person name="Lowell S."/>
            <person name="Myers T."/>
            <person name="Yan Y."/>
            <person name="Sichtig H."/>
        </authorList>
    </citation>
    <scope>NUCLEOTIDE SEQUENCE [LARGE SCALE GENOMIC DNA]</scope>
    <source>
        <strain evidence="2 3">FDAARGOS_872</strain>
    </source>
</reference>
<keyword evidence="3" id="KW-1185">Reference proteome</keyword>
<dbReference type="Gene3D" id="2.30.40.10">
    <property type="entry name" value="Urease, subunit C, domain 1"/>
    <property type="match status" value="1"/>
</dbReference>
<dbReference type="Gene3D" id="3.20.20.140">
    <property type="entry name" value="Metal-dependent hydrolases"/>
    <property type="match status" value="1"/>
</dbReference>
<dbReference type="Pfam" id="PF07969">
    <property type="entry name" value="Amidohydro_3"/>
    <property type="match status" value="1"/>
</dbReference>
<evidence type="ECO:0000259" key="1">
    <source>
        <dbReference type="Pfam" id="PF07969"/>
    </source>
</evidence>
<organism evidence="2 3">
    <name type="scientific">Oligella ureolytica</name>
    <dbReference type="NCBI Taxonomy" id="90244"/>
    <lineage>
        <taxon>Bacteria</taxon>
        <taxon>Pseudomonadati</taxon>
        <taxon>Pseudomonadota</taxon>
        <taxon>Betaproteobacteria</taxon>
        <taxon>Burkholderiales</taxon>
        <taxon>Alcaligenaceae</taxon>
        <taxon>Oligella</taxon>
    </lineage>
</organism>
<feature type="domain" description="Amidohydrolase 3" evidence="1">
    <location>
        <begin position="38"/>
        <end position="397"/>
    </location>
</feature>
<dbReference type="InterPro" id="IPR052349">
    <property type="entry name" value="Metallo-hydrolase_Enzymes"/>
</dbReference>
<evidence type="ECO:0000313" key="3">
    <source>
        <dbReference type="Proteomes" id="UP000594903"/>
    </source>
</evidence>
<evidence type="ECO:0000313" key="2">
    <source>
        <dbReference type="EMBL" id="QPT41458.1"/>
    </source>
</evidence>
<dbReference type="SUPFAM" id="SSF51556">
    <property type="entry name" value="Metallo-dependent hydrolases"/>
    <property type="match status" value="1"/>
</dbReference>
<dbReference type="EMBL" id="CP065725">
    <property type="protein sequence ID" value="QPT41458.1"/>
    <property type="molecule type" value="Genomic_DNA"/>
</dbReference>
<protein>
    <submittedName>
        <fullName evidence="2">Cytosine deaminase</fullName>
    </submittedName>
</protein>
<dbReference type="PANTHER" id="PTHR32027:SF0">
    <property type="entry name" value="CYTOSINE DEAMINASE"/>
    <property type="match status" value="1"/>
</dbReference>
<dbReference type="SUPFAM" id="SSF51338">
    <property type="entry name" value="Composite domain of metallo-dependent hydrolases"/>
    <property type="match status" value="1"/>
</dbReference>
<dbReference type="Proteomes" id="UP000594903">
    <property type="component" value="Chromosome"/>
</dbReference>
<sequence>MMKKFINATIYRNDEATEILVEDGVIRAIGRNLPSAPEEIDLKGRLVVPPYVDAHLHLDYVYTGGNPGAKNDSGTLFEGIARWHEVKKHQTFEDAKARALKGIQEEVSKGVQFIRTHIDVDDPKLTGLKAMLELREELKDNVTIQIVAFPQEGMYAYKGGAEMVEEALKMGADCVGGIPHFEWAREIGERSIHTTVELATKYDKLIDVHCDETDDVMSRFVELLNALVMSEGIGSRTAASHTCSFGSADNAYAFRMMGLFQKSGLNFIALPTENAYLQGRQDTYPKRRGLTRVKEFWESGINVCFGQDSINDPWYPAGNGNLMNILDNGIHLAQTMSFEQLDTCLDLITFNGAKTLNIEEQYGLDVGKPANFLVLDALTPFEAVRQRADVLSSIRHGEYLFKKPEPSYEIELDLHRKTK</sequence>
<name>A0A7T3EWT3_9BURK</name>
<dbReference type="NCBIfam" id="NF006685">
    <property type="entry name" value="PRK09230.1"/>
    <property type="match status" value="1"/>
</dbReference>
<dbReference type="InterPro" id="IPR032466">
    <property type="entry name" value="Metal_Hydrolase"/>
</dbReference>